<dbReference type="EMBL" id="SJDL01000010">
    <property type="protein sequence ID" value="TBW56737.1"/>
    <property type="molecule type" value="Genomic_DNA"/>
</dbReference>
<dbReference type="Pfam" id="PF00535">
    <property type="entry name" value="Glycos_transf_2"/>
    <property type="match status" value="1"/>
</dbReference>
<evidence type="ECO:0000256" key="1">
    <source>
        <dbReference type="SAM" id="Phobius"/>
    </source>
</evidence>
<dbReference type="InterPro" id="IPR029044">
    <property type="entry name" value="Nucleotide-diphossugar_trans"/>
</dbReference>
<proteinExistence type="predicted"/>
<dbReference type="PANTHER" id="PTHR43685:SF2">
    <property type="entry name" value="GLYCOSYLTRANSFERASE 2-LIKE DOMAIN-CONTAINING PROTEIN"/>
    <property type="match status" value="1"/>
</dbReference>
<reference evidence="3 4" key="1">
    <citation type="submission" date="2019-02" db="EMBL/GenBank/DDBJ databases">
        <title>Marinobacter halodurans sp. nov., a marine bacterium isolated from sea tidal flat.</title>
        <authorList>
            <person name="Yoo Y."/>
            <person name="Lee D.W."/>
            <person name="Kim B.S."/>
            <person name="Kim J.-J."/>
        </authorList>
    </citation>
    <scope>NUCLEOTIDE SEQUENCE [LARGE SCALE GENOMIC DNA]</scope>
    <source>
        <strain evidence="3 4">YJ-S3-2</strain>
    </source>
</reference>
<name>A0ABY1ZQV2_9GAMM</name>
<feature type="transmembrane region" description="Helical" evidence="1">
    <location>
        <begin position="228"/>
        <end position="248"/>
    </location>
</feature>
<evidence type="ECO:0000313" key="3">
    <source>
        <dbReference type="EMBL" id="TBW56737.1"/>
    </source>
</evidence>
<dbReference type="InterPro" id="IPR050834">
    <property type="entry name" value="Glycosyltransf_2"/>
</dbReference>
<organism evidence="3 4">
    <name type="scientific">Marinobacter halodurans</name>
    <dbReference type="NCBI Taxonomy" id="2528979"/>
    <lineage>
        <taxon>Bacteria</taxon>
        <taxon>Pseudomonadati</taxon>
        <taxon>Pseudomonadota</taxon>
        <taxon>Gammaproteobacteria</taxon>
        <taxon>Pseudomonadales</taxon>
        <taxon>Marinobacteraceae</taxon>
        <taxon>Marinobacter</taxon>
    </lineage>
</organism>
<protein>
    <submittedName>
        <fullName evidence="3">Glycosyltransferase family 2 protein</fullName>
    </submittedName>
</protein>
<dbReference type="CDD" id="cd00761">
    <property type="entry name" value="Glyco_tranf_GTA_type"/>
    <property type="match status" value="1"/>
</dbReference>
<keyword evidence="4" id="KW-1185">Reference proteome</keyword>
<keyword evidence="1" id="KW-0812">Transmembrane</keyword>
<accession>A0ABY1ZQV2</accession>
<evidence type="ECO:0000259" key="2">
    <source>
        <dbReference type="Pfam" id="PF00535"/>
    </source>
</evidence>
<comment type="caution">
    <text evidence="3">The sequence shown here is derived from an EMBL/GenBank/DDBJ whole genome shotgun (WGS) entry which is preliminary data.</text>
</comment>
<feature type="domain" description="Glycosyltransferase 2-like" evidence="2">
    <location>
        <begin position="1"/>
        <end position="145"/>
    </location>
</feature>
<evidence type="ECO:0000313" key="4">
    <source>
        <dbReference type="Proteomes" id="UP000313645"/>
    </source>
</evidence>
<dbReference type="Gene3D" id="3.90.550.10">
    <property type="entry name" value="Spore Coat Polysaccharide Biosynthesis Protein SpsA, Chain A"/>
    <property type="match status" value="1"/>
</dbReference>
<dbReference type="Proteomes" id="UP000313645">
    <property type="component" value="Unassembled WGS sequence"/>
</dbReference>
<sequence>MPAYNAAQYIENTISSLQHQTYNNWELIVVDDCSTDNTCDLVTRIAEDDHRIRLIRLEKNFGGPAGPRNVGVSEARYDLVAFLDSDDIWHPQKLEKQVDLVESPDEFFACSSMIDFEDDSTIEFPEIGQVSVDHIGFMAQSFRAKIPTSSVVVSKSLVSKFPFEESPNYKAVEDFHCWLRILNAGVTCRKVREPLLYYRKSEGQISGSKLKMMKKVFMVHKNYPGRGLLISILFTASHILGGLYFRYLRKGM</sequence>
<dbReference type="PANTHER" id="PTHR43685">
    <property type="entry name" value="GLYCOSYLTRANSFERASE"/>
    <property type="match status" value="1"/>
</dbReference>
<keyword evidence="1" id="KW-1133">Transmembrane helix</keyword>
<keyword evidence="1" id="KW-0472">Membrane</keyword>
<dbReference type="SUPFAM" id="SSF53448">
    <property type="entry name" value="Nucleotide-diphospho-sugar transferases"/>
    <property type="match status" value="1"/>
</dbReference>
<dbReference type="InterPro" id="IPR001173">
    <property type="entry name" value="Glyco_trans_2-like"/>
</dbReference>
<gene>
    <name evidence="3" type="ORF">EZI54_08620</name>
</gene>